<proteinExistence type="predicted"/>
<accession>A0AAC9NK09</accession>
<gene>
    <name evidence="1" type="ORF">BME96_03670</name>
</gene>
<evidence type="ECO:0000313" key="1">
    <source>
        <dbReference type="EMBL" id="APC47320.1"/>
    </source>
</evidence>
<dbReference type="AlphaFoldDB" id="A0AAC9NK09"/>
<evidence type="ECO:0000313" key="2">
    <source>
        <dbReference type="Proteomes" id="UP000182945"/>
    </source>
</evidence>
<name>A0AAC9NK09_VIRHA</name>
<protein>
    <submittedName>
        <fullName evidence="1">Uncharacterized protein</fullName>
    </submittedName>
</protein>
<dbReference type="EMBL" id="CP017962">
    <property type="protein sequence ID" value="APC47320.1"/>
    <property type="molecule type" value="Genomic_DNA"/>
</dbReference>
<sequence length="193" mass="21089">MFGNELSEEKRNSSLTEALFVLGVGYVSIKGVYGISKDATNFVAGGKELGKGLNEQVSKAFDGLSIGNGPHLATAGASSVRKDMFGFVDQVEKKSVTSQKAESVEGVSVGIKGTGGARKETTEPIVAEEVILERTKGLDLMKHPIQQKQLSAKKMKELRVKIENRTITKVEYEQYTWNKKFAKHRSMGVNDFS</sequence>
<dbReference type="Proteomes" id="UP000182945">
    <property type="component" value="Chromosome"/>
</dbReference>
<reference evidence="1 2" key="1">
    <citation type="submission" date="2016-11" db="EMBL/GenBank/DDBJ databases">
        <title>Complete genome sequencing of Virgibacillus halodenitrificans PDB-F2.</title>
        <authorList>
            <person name="Sun Z."/>
            <person name="Zhou Y."/>
            <person name="Li H."/>
        </authorList>
    </citation>
    <scope>NUCLEOTIDE SEQUENCE [LARGE SCALE GENOMIC DNA]</scope>
    <source>
        <strain evidence="1 2">PDB-F2</strain>
    </source>
</reference>
<dbReference type="KEGG" id="vhl:BME96_03670"/>
<organism evidence="1 2">
    <name type="scientific">Virgibacillus halodenitrificans</name>
    <name type="common">Bacillus halodenitrificans</name>
    <dbReference type="NCBI Taxonomy" id="1482"/>
    <lineage>
        <taxon>Bacteria</taxon>
        <taxon>Bacillati</taxon>
        <taxon>Bacillota</taxon>
        <taxon>Bacilli</taxon>
        <taxon>Bacillales</taxon>
        <taxon>Bacillaceae</taxon>
        <taxon>Virgibacillus</taxon>
    </lineage>
</organism>